<comment type="caution">
    <text evidence="3">The sequence shown here is derived from an EMBL/GenBank/DDBJ whole genome shotgun (WGS) entry which is preliminary data.</text>
</comment>
<accession>A0A9Q1EFQ4</accession>
<sequence length="68" mass="7312">MLFLVTGSSLRVVSAARVEPPRQRFVCHHAIAVALPFERAVGHRTPRSSGSKASPEISALLPLRDGHA</sequence>
<dbReference type="Proteomes" id="UP001152622">
    <property type="component" value="Chromosome 18"/>
</dbReference>
<reference evidence="3" key="1">
    <citation type="journal article" date="2023" name="Science">
        <title>Genome structures resolve the early diversification of teleost fishes.</title>
        <authorList>
            <person name="Parey E."/>
            <person name="Louis A."/>
            <person name="Montfort J."/>
            <person name="Bouchez O."/>
            <person name="Roques C."/>
            <person name="Iampietro C."/>
            <person name="Lluch J."/>
            <person name="Castinel A."/>
            <person name="Donnadieu C."/>
            <person name="Desvignes T."/>
            <person name="Floi Bucao C."/>
            <person name="Jouanno E."/>
            <person name="Wen M."/>
            <person name="Mejri S."/>
            <person name="Dirks R."/>
            <person name="Jansen H."/>
            <person name="Henkel C."/>
            <person name="Chen W.J."/>
            <person name="Zahm M."/>
            <person name="Cabau C."/>
            <person name="Klopp C."/>
            <person name="Thompson A.W."/>
            <person name="Robinson-Rechavi M."/>
            <person name="Braasch I."/>
            <person name="Lecointre G."/>
            <person name="Bobe J."/>
            <person name="Postlethwait J.H."/>
            <person name="Berthelot C."/>
            <person name="Roest Crollius H."/>
            <person name="Guiguen Y."/>
        </authorList>
    </citation>
    <scope>NUCLEOTIDE SEQUENCE</scope>
    <source>
        <strain evidence="3">WJC10195</strain>
    </source>
</reference>
<dbReference type="AlphaFoldDB" id="A0A9Q1EFQ4"/>
<evidence type="ECO:0000313" key="3">
    <source>
        <dbReference type="EMBL" id="KAJ8337971.1"/>
    </source>
</evidence>
<keyword evidence="4" id="KW-1185">Reference proteome</keyword>
<name>A0A9Q1EFQ4_SYNKA</name>
<protein>
    <recommendedName>
        <fullName evidence="5">Secreted protein</fullName>
    </recommendedName>
</protein>
<evidence type="ECO:0000256" key="1">
    <source>
        <dbReference type="SAM" id="MobiDB-lite"/>
    </source>
</evidence>
<organism evidence="3 4">
    <name type="scientific">Synaphobranchus kaupii</name>
    <name type="common">Kaup's arrowtooth eel</name>
    <dbReference type="NCBI Taxonomy" id="118154"/>
    <lineage>
        <taxon>Eukaryota</taxon>
        <taxon>Metazoa</taxon>
        <taxon>Chordata</taxon>
        <taxon>Craniata</taxon>
        <taxon>Vertebrata</taxon>
        <taxon>Euteleostomi</taxon>
        <taxon>Actinopterygii</taxon>
        <taxon>Neopterygii</taxon>
        <taxon>Teleostei</taxon>
        <taxon>Anguilliformes</taxon>
        <taxon>Synaphobranchidae</taxon>
        <taxon>Synaphobranchus</taxon>
    </lineage>
</organism>
<dbReference type="EMBL" id="JAINUF010000018">
    <property type="protein sequence ID" value="KAJ8337971.1"/>
    <property type="molecule type" value="Genomic_DNA"/>
</dbReference>
<evidence type="ECO:0000256" key="2">
    <source>
        <dbReference type="SAM" id="SignalP"/>
    </source>
</evidence>
<feature type="signal peptide" evidence="2">
    <location>
        <begin position="1"/>
        <end position="15"/>
    </location>
</feature>
<evidence type="ECO:0008006" key="5">
    <source>
        <dbReference type="Google" id="ProtNLM"/>
    </source>
</evidence>
<keyword evidence="2" id="KW-0732">Signal</keyword>
<gene>
    <name evidence="3" type="ORF">SKAU_G00369370</name>
</gene>
<evidence type="ECO:0000313" key="4">
    <source>
        <dbReference type="Proteomes" id="UP001152622"/>
    </source>
</evidence>
<proteinExistence type="predicted"/>
<feature type="region of interest" description="Disordered" evidence="1">
    <location>
        <begin position="43"/>
        <end position="68"/>
    </location>
</feature>
<feature type="chain" id="PRO_5040446063" description="Secreted protein" evidence="2">
    <location>
        <begin position="16"/>
        <end position="68"/>
    </location>
</feature>